<dbReference type="PIRSF" id="PIRSF004553">
    <property type="entry name" value="CHP00095"/>
    <property type="match status" value="1"/>
</dbReference>
<organism evidence="4">
    <name type="scientific">hydrothermal vent metagenome</name>
    <dbReference type="NCBI Taxonomy" id="652676"/>
    <lineage>
        <taxon>unclassified sequences</taxon>
        <taxon>metagenomes</taxon>
        <taxon>ecological metagenomes</taxon>
    </lineage>
</organism>
<dbReference type="CDD" id="cd02440">
    <property type="entry name" value="AdoMet_MTases"/>
    <property type="match status" value="1"/>
</dbReference>
<dbReference type="InterPro" id="IPR004398">
    <property type="entry name" value="RNA_MeTrfase_RsmD"/>
</dbReference>
<evidence type="ECO:0000256" key="1">
    <source>
        <dbReference type="ARBA" id="ARBA00022603"/>
    </source>
</evidence>
<dbReference type="GO" id="GO:0003676">
    <property type="term" value="F:nucleic acid binding"/>
    <property type="evidence" value="ECO:0007669"/>
    <property type="project" value="InterPro"/>
</dbReference>
<evidence type="ECO:0000313" key="4">
    <source>
        <dbReference type="EMBL" id="VAW63906.1"/>
    </source>
</evidence>
<dbReference type="PANTHER" id="PTHR43542">
    <property type="entry name" value="METHYLTRANSFERASE"/>
    <property type="match status" value="1"/>
</dbReference>
<dbReference type="GO" id="GO:0052913">
    <property type="term" value="F:16S rRNA (guanine(966)-N(2))-methyltransferase activity"/>
    <property type="evidence" value="ECO:0007669"/>
    <property type="project" value="UniProtKB-EC"/>
</dbReference>
<dbReference type="EMBL" id="UOFG01000216">
    <property type="protein sequence ID" value="VAW63906.1"/>
    <property type="molecule type" value="Genomic_DNA"/>
</dbReference>
<name>A0A3B0Y6A8_9ZZZZ</name>
<dbReference type="AlphaFoldDB" id="A0A3B0Y6A8"/>
<dbReference type="InterPro" id="IPR002052">
    <property type="entry name" value="DNA_methylase_N6_adenine_CS"/>
</dbReference>
<accession>A0A3B0Y6A8</accession>
<protein>
    <submittedName>
        <fullName evidence="4">16S rRNA (Guanine(966)-N(2))-methyltransferase</fullName>
        <ecNumber evidence="4">2.1.1.171</ecNumber>
    </submittedName>
</protein>
<sequence>MQKRTNKSAGKLRIVGGQWRSRQLPVAGLDGLRPTTDRVRETLFNWLQGDIAGACCLDLFAGSGALGFEAASRGAASVMMLELQLQAVEILTENVQALQAQNIQLQQQDALEWLKTAPVKCYDIVFIDPPFSSDYLLQACQLLENRSWLSEKAAIYLEASSRSPLPELPAGWTIVKEKKAGLVCYYLAKRNFTES</sequence>
<evidence type="ECO:0000256" key="3">
    <source>
        <dbReference type="SAM" id="Coils"/>
    </source>
</evidence>
<evidence type="ECO:0000256" key="2">
    <source>
        <dbReference type="ARBA" id="ARBA00022679"/>
    </source>
</evidence>
<dbReference type="PANTHER" id="PTHR43542:SF1">
    <property type="entry name" value="METHYLTRANSFERASE"/>
    <property type="match status" value="1"/>
</dbReference>
<keyword evidence="3" id="KW-0175">Coiled coil</keyword>
<proteinExistence type="predicted"/>
<keyword evidence="1 4" id="KW-0489">Methyltransferase</keyword>
<dbReference type="Pfam" id="PF03602">
    <property type="entry name" value="Cons_hypoth95"/>
    <property type="match status" value="1"/>
</dbReference>
<dbReference type="InterPro" id="IPR029063">
    <property type="entry name" value="SAM-dependent_MTases_sf"/>
</dbReference>
<reference evidence="4" key="1">
    <citation type="submission" date="2018-06" db="EMBL/GenBank/DDBJ databases">
        <authorList>
            <person name="Zhirakovskaya E."/>
        </authorList>
    </citation>
    <scope>NUCLEOTIDE SEQUENCE</scope>
</reference>
<dbReference type="Gene3D" id="3.40.50.150">
    <property type="entry name" value="Vaccinia Virus protein VP39"/>
    <property type="match status" value="1"/>
</dbReference>
<dbReference type="EC" id="2.1.1.171" evidence="4"/>
<dbReference type="PROSITE" id="PS00092">
    <property type="entry name" value="N6_MTASE"/>
    <property type="match status" value="1"/>
</dbReference>
<feature type="coiled-coil region" evidence="3">
    <location>
        <begin position="81"/>
        <end position="108"/>
    </location>
</feature>
<dbReference type="NCBIfam" id="TIGR00095">
    <property type="entry name" value="16S rRNA (guanine(966)-N(2))-methyltransferase RsmD"/>
    <property type="match status" value="1"/>
</dbReference>
<dbReference type="SUPFAM" id="SSF53335">
    <property type="entry name" value="S-adenosyl-L-methionine-dependent methyltransferases"/>
    <property type="match status" value="1"/>
</dbReference>
<keyword evidence="2 4" id="KW-0808">Transferase</keyword>
<gene>
    <name evidence="4" type="ORF">MNBD_GAMMA11-1598</name>
</gene>